<reference evidence="2" key="2">
    <citation type="submission" date="2020-09" db="EMBL/GenBank/DDBJ databases">
        <authorList>
            <person name="Sun Q."/>
            <person name="Ohkuma M."/>
        </authorList>
    </citation>
    <scope>NUCLEOTIDE SEQUENCE</scope>
    <source>
        <strain evidence="2">JCM 4784</strain>
    </source>
</reference>
<dbReference type="Proteomes" id="UP000608024">
    <property type="component" value="Unassembled WGS sequence"/>
</dbReference>
<keyword evidence="1" id="KW-0812">Transmembrane</keyword>
<sequence length="211" mass="22379">MRCVNAADGTGGRPYGAPMGCDWRTRAAARLGAARGTVRAHRPPGPDDVVADRRWAADLRDAVLCAVALFALIDLVDFAAGTLSAARAGLWAALSVLLYVVLHPVRVTAGPGWIAVRGPLRRRHVCTNLLTSVHVSETVAARLVLRDSLGHRVEFDPKVLADNPLLLHRLDGGARAAARSGLLRTGACELGQLVARVERGCARAVFEVSGM</sequence>
<feature type="transmembrane region" description="Helical" evidence="1">
    <location>
        <begin position="62"/>
        <end position="83"/>
    </location>
</feature>
<dbReference type="AlphaFoldDB" id="A0A919DV18"/>
<keyword evidence="3" id="KW-1185">Reference proteome</keyword>
<reference evidence="2" key="1">
    <citation type="journal article" date="2014" name="Int. J. Syst. Evol. Microbiol.">
        <title>Complete genome sequence of Corynebacterium casei LMG S-19264T (=DSM 44701T), isolated from a smear-ripened cheese.</title>
        <authorList>
            <consortium name="US DOE Joint Genome Institute (JGI-PGF)"/>
            <person name="Walter F."/>
            <person name="Albersmeier A."/>
            <person name="Kalinowski J."/>
            <person name="Ruckert C."/>
        </authorList>
    </citation>
    <scope>NUCLEOTIDE SEQUENCE</scope>
    <source>
        <strain evidence="2">JCM 4784</strain>
    </source>
</reference>
<evidence type="ECO:0000313" key="3">
    <source>
        <dbReference type="Proteomes" id="UP000608024"/>
    </source>
</evidence>
<evidence type="ECO:0008006" key="4">
    <source>
        <dbReference type="Google" id="ProtNLM"/>
    </source>
</evidence>
<proteinExistence type="predicted"/>
<gene>
    <name evidence="2" type="ORF">GCM10018785_59970</name>
</gene>
<feature type="transmembrane region" description="Helical" evidence="1">
    <location>
        <begin position="89"/>
        <end position="114"/>
    </location>
</feature>
<comment type="caution">
    <text evidence="2">The sequence shown here is derived from an EMBL/GenBank/DDBJ whole genome shotgun (WGS) entry which is preliminary data.</text>
</comment>
<protein>
    <recommendedName>
        <fullName evidence="4">Integral membrane protein</fullName>
    </recommendedName>
</protein>
<organism evidence="2 3">
    <name type="scientific">Streptomyces longispororuber</name>
    <dbReference type="NCBI Taxonomy" id="68230"/>
    <lineage>
        <taxon>Bacteria</taxon>
        <taxon>Bacillati</taxon>
        <taxon>Actinomycetota</taxon>
        <taxon>Actinomycetes</taxon>
        <taxon>Kitasatosporales</taxon>
        <taxon>Streptomycetaceae</taxon>
        <taxon>Streptomyces</taxon>
    </lineage>
</organism>
<evidence type="ECO:0000313" key="2">
    <source>
        <dbReference type="EMBL" id="GHE84095.1"/>
    </source>
</evidence>
<name>A0A919DV18_9ACTN</name>
<keyword evidence="1" id="KW-0472">Membrane</keyword>
<evidence type="ECO:0000256" key="1">
    <source>
        <dbReference type="SAM" id="Phobius"/>
    </source>
</evidence>
<accession>A0A919DV18</accession>
<dbReference type="EMBL" id="BNBT01000132">
    <property type="protein sequence ID" value="GHE84095.1"/>
    <property type="molecule type" value="Genomic_DNA"/>
</dbReference>
<keyword evidence="1" id="KW-1133">Transmembrane helix</keyword>